<dbReference type="GeneID" id="64659625"/>
<dbReference type="Proteomes" id="UP001195769">
    <property type="component" value="Unassembled WGS sequence"/>
</dbReference>
<sequence>MITCPGCTKNFEHAGYSHHLAKTTNPSCAALLQHSGLFPQSEPEVENSDGLDDGDDNVDPRDYFGHYNEQDLEWPDNNDEVAAAEPPLDSDGEEEDHNAEVEVENGWERPADPVPQDIDVDVFEESDMLPQSHAAERQEAEKALGRQPTIEKFPRRHAGAPILNSGTTAFESYNNALQGADNVWAPFASRIDYEVAKWAKLRGSGSTAFSELLAVEGVKIIVADEAFDVYSRDVMECVKALYSDPDFSQHLNYTPERHYVDADKTIRMYHDMHTGKWWWSTQKELEAEKPGATVIPIILSSDKTQVTMFRNKSAYPVYMTIGNIPKEIRQKPSRRAWILLAYLPTSKLEHITNKAARRRTATNLFHACVRHILEPLRVPGKDGVAMASGDGVVRRGHPIVACYSADYPEQLLTTGIKSGECPKCDVPHEELGSPDVPVKLRDLEAIVAALSLVDEDYDLWRQACQERGIKPIYKPFWLDLPHANIFQSITPDVLHQLYQGIVKHLIEWIKEAYSEAEIDARCRRLPPNHNIRLFLKGISNLSRVSGTEHNQICRFLLGIVIGIRLPGNLNNARLTRAVRAILDFLYLAQYPCHTDETLALLDDALTRFHDNKDIFLDLGIRSNFNLPKLHGFRHYVHMIKTYGTTDNYNTEYTERLHIDLTKDAYRATNHKDEYTQMTLWLERREKILWHDNFVQWRLVGDIAPQEIIPPDMDYRRAIKMTKHLTIKRVQLDRIVREYGATFFTEALARYVVGRNQPGLSAAQLEREAAHIIIPFDTVATFHRIKFNSINARGIQDSSVTVDSVHCQPSQEDKRGHMIPARFDTVLVNEGDGGTTGVDGYRVAQVRVVFTLTNQASNVLFRAGPAQPPTHLAYVEWFTPFQQPESHHGLYKVARLIRHGERLASIIEISDICRSIHLIPNFGVAAPREWTSSTVLECCSTFFVNPFSDRHAYLTLV</sequence>
<feature type="region of interest" description="Disordered" evidence="1">
    <location>
        <begin position="40"/>
        <end position="98"/>
    </location>
</feature>
<feature type="compositionally biased region" description="Acidic residues" evidence="1">
    <location>
        <begin position="70"/>
        <end position="79"/>
    </location>
</feature>
<reference evidence="2" key="1">
    <citation type="journal article" date="2020" name="New Phytol.">
        <title>Comparative genomics reveals dynamic genome evolution in host specialist ectomycorrhizal fungi.</title>
        <authorList>
            <person name="Lofgren L.A."/>
            <person name="Nguyen N.H."/>
            <person name="Vilgalys R."/>
            <person name="Ruytinx J."/>
            <person name="Liao H.L."/>
            <person name="Branco S."/>
            <person name="Kuo A."/>
            <person name="LaButti K."/>
            <person name="Lipzen A."/>
            <person name="Andreopoulos W."/>
            <person name="Pangilinan J."/>
            <person name="Riley R."/>
            <person name="Hundley H."/>
            <person name="Na H."/>
            <person name="Barry K."/>
            <person name="Grigoriev I.V."/>
            <person name="Stajich J.E."/>
            <person name="Kennedy P.G."/>
        </authorList>
    </citation>
    <scope>NUCLEOTIDE SEQUENCE</scope>
    <source>
        <strain evidence="2">FC203</strain>
    </source>
</reference>
<name>A0AAD4HMJ3_9AGAM</name>
<feature type="compositionally biased region" description="Acidic residues" evidence="1">
    <location>
        <begin position="43"/>
        <end position="57"/>
    </location>
</feature>
<protein>
    <submittedName>
        <fullName evidence="2">Uncharacterized protein</fullName>
    </submittedName>
</protein>
<organism evidence="2 3">
    <name type="scientific">Suillus fuscotomentosus</name>
    <dbReference type="NCBI Taxonomy" id="1912939"/>
    <lineage>
        <taxon>Eukaryota</taxon>
        <taxon>Fungi</taxon>
        <taxon>Dikarya</taxon>
        <taxon>Basidiomycota</taxon>
        <taxon>Agaricomycotina</taxon>
        <taxon>Agaricomycetes</taxon>
        <taxon>Agaricomycetidae</taxon>
        <taxon>Boletales</taxon>
        <taxon>Suillineae</taxon>
        <taxon>Suillaceae</taxon>
        <taxon>Suillus</taxon>
    </lineage>
</organism>
<evidence type="ECO:0000256" key="1">
    <source>
        <dbReference type="SAM" id="MobiDB-lite"/>
    </source>
</evidence>
<evidence type="ECO:0000313" key="2">
    <source>
        <dbReference type="EMBL" id="KAG1901932.1"/>
    </source>
</evidence>
<keyword evidence="3" id="KW-1185">Reference proteome</keyword>
<comment type="caution">
    <text evidence="2">The sequence shown here is derived from an EMBL/GenBank/DDBJ whole genome shotgun (WGS) entry which is preliminary data.</text>
</comment>
<accession>A0AAD4HMJ3</accession>
<proteinExistence type="predicted"/>
<gene>
    <name evidence="2" type="ORF">F5891DRAFT_1163652</name>
</gene>
<evidence type="ECO:0000313" key="3">
    <source>
        <dbReference type="Proteomes" id="UP001195769"/>
    </source>
</evidence>
<dbReference type="InterPro" id="IPR041078">
    <property type="entry name" value="Plavaka"/>
</dbReference>
<dbReference type="EMBL" id="JABBWK010000019">
    <property type="protein sequence ID" value="KAG1901932.1"/>
    <property type="molecule type" value="Genomic_DNA"/>
</dbReference>
<dbReference type="AlphaFoldDB" id="A0AAD4HMJ3"/>
<dbReference type="RefSeq" id="XP_041227507.1">
    <property type="nucleotide sequence ID" value="XM_041365327.1"/>
</dbReference>
<feature type="compositionally biased region" description="Acidic residues" evidence="1">
    <location>
        <begin position="88"/>
        <end position="98"/>
    </location>
</feature>
<dbReference type="Pfam" id="PF18759">
    <property type="entry name" value="Plavaka"/>
    <property type="match status" value="1"/>
</dbReference>